<dbReference type="EMBL" id="ASPP01026150">
    <property type="protein sequence ID" value="ETO07457.1"/>
    <property type="molecule type" value="Genomic_DNA"/>
</dbReference>
<dbReference type="Proteomes" id="UP000023152">
    <property type="component" value="Unassembled WGS sequence"/>
</dbReference>
<evidence type="ECO:0000313" key="4">
    <source>
        <dbReference type="EMBL" id="ETN97946.1"/>
    </source>
</evidence>
<name>X6LA02_RETFI</name>
<dbReference type="EMBL" id="ASPP01048106">
    <property type="protein sequence ID" value="ETN97946.1"/>
    <property type="molecule type" value="Genomic_DNA"/>
</dbReference>
<proteinExistence type="predicted"/>
<dbReference type="InterPro" id="IPR009045">
    <property type="entry name" value="Zn_M74/Hedgehog-like"/>
</dbReference>
<comment type="caution">
    <text evidence="4">The sequence shown here is derived from an EMBL/GenBank/DDBJ whole genome shotgun (WGS) entry which is preliminary data.</text>
</comment>
<keyword evidence="2" id="KW-1133">Transmembrane helix</keyword>
<evidence type="ECO:0000256" key="1">
    <source>
        <dbReference type="SAM" id="MobiDB-lite"/>
    </source>
</evidence>
<dbReference type="InterPro" id="IPR013230">
    <property type="entry name" value="Peptidase_M15A_C"/>
</dbReference>
<feature type="compositionally biased region" description="Acidic residues" evidence="1">
    <location>
        <begin position="170"/>
        <end position="183"/>
    </location>
</feature>
<evidence type="ECO:0000313" key="5">
    <source>
        <dbReference type="EMBL" id="ETO07457.1"/>
    </source>
</evidence>
<feature type="region of interest" description="Disordered" evidence="1">
    <location>
        <begin position="159"/>
        <end position="197"/>
    </location>
</feature>
<protein>
    <submittedName>
        <fullName evidence="4">Peptidase M15A</fullName>
    </submittedName>
</protein>
<evidence type="ECO:0000256" key="2">
    <source>
        <dbReference type="SAM" id="Phobius"/>
    </source>
</evidence>
<accession>X6LA02</accession>
<reference evidence="4" key="2">
    <citation type="submission" date="2013-05" db="EMBL/GenBank/DDBJ databases">
        <authorList>
            <person name="Gloeckner G."/>
            <person name="Szafranski K."/>
            <person name="Schliwa M."/>
        </authorList>
    </citation>
    <scope>NUCLEOTIDE SEQUENCE</scope>
</reference>
<dbReference type="Gene3D" id="3.30.1380.10">
    <property type="match status" value="1"/>
</dbReference>
<keyword evidence="6" id="KW-1185">Reference proteome</keyword>
<sequence>QSGLNTLLSNNFAVKEFVSKDGSDGFRLAPELVQCLQTVRDTLKSAVYINSAYRTVTHNSAVGGANYSRHMSGTAVDAYSNAGLWNYANAVICKCRPIFQSNGQDIGLGLANTYIHADMRPSYDYWTYRGVSMTASEWNNYIMNQWSKCSTSSRIEITNQDVNEDKDHTDEDTEESVETDTIDDSAQSSNSSSSGNDSNNLNVIVPVVVAGALVVIIALIAYFIYRRIALNRKSAQQKEIDIPLTSYVQQDA</sequence>
<gene>
    <name evidence="5" type="ORF">RFI_29935</name>
    <name evidence="4" type="ORF">RFI_39576</name>
</gene>
<feature type="non-terminal residue" evidence="4">
    <location>
        <position position="1"/>
    </location>
</feature>
<dbReference type="AlphaFoldDB" id="X6LA02"/>
<evidence type="ECO:0000313" key="6">
    <source>
        <dbReference type="Proteomes" id="UP000023152"/>
    </source>
</evidence>
<feature type="compositionally biased region" description="Low complexity" evidence="1">
    <location>
        <begin position="184"/>
        <end position="197"/>
    </location>
</feature>
<keyword evidence="2" id="KW-0812">Transmembrane</keyword>
<reference evidence="4 6" key="1">
    <citation type="journal article" date="2013" name="Curr. Biol.">
        <title>The Genome of the Foraminiferan Reticulomyxa filosa.</title>
        <authorList>
            <person name="Glockner G."/>
            <person name="Hulsmann N."/>
            <person name="Schleicher M."/>
            <person name="Noegel A.A."/>
            <person name="Eichinger L."/>
            <person name="Gallinger C."/>
            <person name="Pawlowski J."/>
            <person name="Sierra R."/>
            <person name="Euteneuer U."/>
            <person name="Pillet L."/>
            <person name="Moustafa A."/>
            <person name="Platzer M."/>
            <person name="Groth M."/>
            <person name="Szafranski K."/>
            <person name="Schliwa M."/>
        </authorList>
    </citation>
    <scope>NUCLEOTIDE SEQUENCE [LARGE SCALE GENOMIC DNA]</scope>
</reference>
<evidence type="ECO:0000259" key="3">
    <source>
        <dbReference type="Pfam" id="PF08291"/>
    </source>
</evidence>
<feature type="domain" description="Peptidase M15A C-terminal" evidence="3">
    <location>
        <begin position="12"/>
        <end position="118"/>
    </location>
</feature>
<feature type="transmembrane region" description="Helical" evidence="2">
    <location>
        <begin position="203"/>
        <end position="225"/>
    </location>
</feature>
<keyword evidence="2" id="KW-0472">Membrane</keyword>
<organism evidence="4 6">
    <name type="scientific">Reticulomyxa filosa</name>
    <dbReference type="NCBI Taxonomy" id="46433"/>
    <lineage>
        <taxon>Eukaryota</taxon>
        <taxon>Sar</taxon>
        <taxon>Rhizaria</taxon>
        <taxon>Retaria</taxon>
        <taxon>Foraminifera</taxon>
        <taxon>Monothalamids</taxon>
        <taxon>Reticulomyxidae</taxon>
        <taxon>Reticulomyxa</taxon>
    </lineage>
</organism>
<dbReference type="Pfam" id="PF08291">
    <property type="entry name" value="Peptidase_M15_3"/>
    <property type="match status" value="1"/>
</dbReference>
<dbReference type="SUPFAM" id="SSF55166">
    <property type="entry name" value="Hedgehog/DD-peptidase"/>
    <property type="match status" value="1"/>
</dbReference>